<dbReference type="OrthoDB" id="7956186at2"/>
<dbReference type="CDD" id="cd06232">
    <property type="entry name" value="M14-like"/>
    <property type="match status" value="1"/>
</dbReference>
<dbReference type="GO" id="GO:0008270">
    <property type="term" value="F:zinc ion binding"/>
    <property type="evidence" value="ECO:0007669"/>
    <property type="project" value="InterPro"/>
</dbReference>
<keyword evidence="2" id="KW-0645">Protease</keyword>
<protein>
    <submittedName>
        <fullName evidence="2">Zinc carboxypeptidase</fullName>
    </submittedName>
</protein>
<accession>A0A2V3A581</accession>
<keyword evidence="2" id="KW-0121">Carboxypeptidase</keyword>
<dbReference type="Proteomes" id="UP000247150">
    <property type="component" value="Unassembled WGS sequence"/>
</dbReference>
<dbReference type="SUPFAM" id="SSF53187">
    <property type="entry name" value="Zn-dependent exopeptidases"/>
    <property type="match status" value="1"/>
</dbReference>
<dbReference type="InterPro" id="IPR000834">
    <property type="entry name" value="Peptidase_M14"/>
</dbReference>
<evidence type="ECO:0000313" key="2">
    <source>
        <dbReference type="EMBL" id="PWW31417.1"/>
    </source>
</evidence>
<comment type="caution">
    <text evidence="2">The sequence shown here is derived from an EMBL/GenBank/DDBJ whole genome shotgun (WGS) entry which is preliminary data.</text>
</comment>
<feature type="domain" description="Peptidase M14" evidence="1">
    <location>
        <begin position="663"/>
        <end position="762"/>
    </location>
</feature>
<reference evidence="2 3" key="1">
    <citation type="submission" date="2018-05" db="EMBL/GenBank/DDBJ databases">
        <title>Freshwater and sediment microbial communities from various areas in North America, analyzing microbe dynamics in response to fracking.</title>
        <authorList>
            <person name="Lamendella R."/>
        </authorList>
    </citation>
    <scope>NUCLEOTIDE SEQUENCE [LARGE SCALE GENOMIC DNA]</scope>
    <source>
        <strain evidence="2 3">15_TX</strain>
    </source>
</reference>
<evidence type="ECO:0000259" key="1">
    <source>
        <dbReference type="Pfam" id="PF00246"/>
    </source>
</evidence>
<keyword evidence="2" id="KW-0378">Hydrolase</keyword>
<organism evidence="2 3">
    <name type="scientific">Cytobacillus oceanisediminis</name>
    <dbReference type="NCBI Taxonomy" id="665099"/>
    <lineage>
        <taxon>Bacteria</taxon>
        <taxon>Bacillati</taxon>
        <taxon>Bacillota</taxon>
        <taxon>Bacilli</taxon>
        <taxon>Bacillales</taxon>
        <taxon>Bacillaceae</taxon>
        <taxon>Cytobacillus</taxon>
    </lineage>
</organism>
<dbReference type="Pfam" id="PF00246">
    <property type="entry name" value="Peptidase_M14"/>
    <property type="match status" value="1"/>
</dbReference>
<evidence type="ECO:0000313" key="3">
    <source>
        <dbReference type="Proteomes" id="UP000247150"/>
    </source>
</evidence>
<proteinExistence type="predicted"/>
<dbReference type="GO" id="GO:0006508">
    <property type="term" value="P:proteolysis"/>
    <property type="evidence" value="ECO:0007669"/>
    <property type="project" value="InterPro"/>
</dbReference>
<dbReference type="GO" id="GO:0004181">
    <property type="term" value="F:metallocarboxypeptidase activity"/>
    <property type="evidence" value="ECO:0007669"/>
    <property type="project" value="InterPro"/>
</dbReference>
<dbReference type="EMBL" id="QGTW01000002">
    <property type="protein sequence ID" value="PWW31417.1"/>
    <property type="molecule type" value="Genomic_DNA"/>
</dbReference>
<name>A0A2V3A581_9BACI</name>
<gene>
    <name evidence="2" type="ORF">DFO73_102416</name>
</gene>
<dbReference type="Gene3D" id="3.40.630.10">
    <property type="entry name" value="Zn peptidases"/>
    <property type="match status" value="1"/>
</dbReference>
<dbReference type="RefSeq" id="WP_110063948.1">
    <property type="nucleotide sequence ID" value="NZ_QGTW01000002.1"/>
</dbReference>
<dbReference type="AlphaFoldDB" id="A0A2V3A581"/>
<sequence>MDNILAIWTKEGLLRDNNDDGVIDGTAVFIDLPDHLAPDGLIDFCARLGYETTSLSLRFFEHSNSAVKMSFIYSDVKTEIRLENRELIVRYKSEAELSDLLKLLAAMHPEESTGTSDAIELKDGKLAAGQVFIKTIEGKGEEAYPEINSLSDLWSFSGIGKNNEASPSKLLHLNVSIEETIKTSELLKGLCYFAARSAMYSTKIVFPVTGDGSKAGVRLEVREDSRASLELTGSNVLQLRGPKELVATAARHLAREKHWSEGGAFGFWEQQYALQHRTEAPLLFEMEWEDVPEIELALGILKDSEDLADADIEIYLSEPLGVRRKLEKEWEAVFPEASILVIRSAFKPGLHWLMEEVLPGLGDSGEPFHGLEIKVQKEAGEKGLELPIRWIQELYPADRLIEEEFGLKAERVNFQLEEKLEHTYEVFRVDDQGVRHFVSSLDVPVSELPYVDGKHYVYPVSSAVRISTDGTVREQIIQTDRERFYRFYTEEVLPRLRREVADYKGGQGHTRPLFERIEIDVWMSEEERKLPVDEERISSLEALHEDLYFNTLDYFAHMGEELEGKPFNAPGGVHPFMHVRAGEKPEARIRVYSWEDKPLEDWVTTSILFNEEGALTDAVMTNGKEEVTLAVEAFEKPAGHIHPDVQRWLSEQDSYRVLYPDHSYQGHAIPIIECFMDTGEEFYSPLKMSLFKKTIFIEAGHHSNEVSSTPAVLQLLERADNKFGNWLKDVNLVILPLANPDGYELVTKLTEEHPEWKHHAARYNAVGLEYSFVRFQKTVFGEANIYPEILRRWAPDVIVDDHGIPAHEWVQPFAGYNSPPRFPVSYFLPSAKIYGIGRLSSGSYRELHVENLEAVVDRISQYIIGTGIEKENKYWQERFRKYGNQWLPEVFPIEEAPGIHFYRQADVAPSYSTIGISRYPDWIAAEVISEAADEVVYDEVLESCIEAHIVFDLAILEVLQNAGIEVKRNGLSYERIRPINLS</sequence>